<feature type="transmembrane region" description="Helical" evidence="3">
    <location>
        <begin position="171"/>
        <end position="190"/>
    </location>
</feature>
<dbReference type="AlphaFoldDB" id="F2ALB6"/>
<dbReference type="InterPro" id="IPR037873">
    <property type="entry name" value="BamE-like"/>
</dbReference>
<keyword evidence="1" id="KW-0732">Signal</keyword>
<evidence type="ECO:0000256" key="2">
    <source>
        <dbReference type="SAM" id="MobiDB-lite"/>
    </source>
</evidence>
<evidence type="ECO:0000313" key="5">
    <source>
        <dbReference type="Proteomes" id="UP000006222"/>
    </source>
</evidence>
<dbReference type="EMBL" id="AFAR01000018">
    <property type="protein sequence ID" value="EGF29592.1"/>
    <property type="molecule type" value="Genomic_DNA"/>
</dbReference>
<dbReference type="Proteomes" id="UP000006222">
    <property type="component" value="Unassembled WGS sequence"/>
</dbReference>
<dbReference type="PATRIC" id="fig|991778.3.peg.474"/>
<keyword evidence="3" id="KW-0472">Membrane</keyword>
<evidence type="ECO:0008006" key="6">
    <source>
        <dbReference type="Google" id="ProtNLM"/>
    </source>
</evidence>
<comment type="caution">
    <text evidence="4">The sequence shown here is derived from an EMBL/GenBank/DDBJ whole genome shotgun (WGS) entry which is preliminary data.</text>
</comment>
<protein>
    <recommendedName>
        <fullName evidence="6">DUF4190 domain-containing protein</fullName>
    </recommendedName>
</protein>
<reference evidence="4 5" key="1">
    <citation type="journal article" date="2013" name="Mar. Genomics">
        <title>Expression of sulfatases in Rhodopirellula baltica and the diversity of sulfatases in the genus Rhodopirellula.</title>
        <authorList>
            <person name="Wegner C.E."/>
            <person name="Richter-Heitmann T."/>
            <person name="Klindworth A."/>
            <person name="Klockow C."/>
            <person name="Richter M."/>
            <person name="Achstetter T."/>
            <person name="Glockner F.O."/>
            <person name="Harder J."/>
        </authorList>
    </citation>
    <scope>NUCLEOTIDE SEQUENCE [LARGE SCALE GENOMIC DNA]</scope>
    <source>
        <strain evidence="4 5">WH47</strain>
    </source>
</reference>
<sequence length="341" mass="35818">MLHPEGGGAIVIGQRAFCISSGNANSKETAFVIVSPVSFDHSSRFHSVPFDHSSMQFICPHCNSETPINPNVIGQTGNCPHCGQSVTITDETITNETPPGDLLAAPTPTMRQPPSVGSKHAPTTNIYTPAGQTSAVQINVQNTQSSNSLGIASLILSICSFFICWLPFINIAISGLALLLGVAAFLLSATRRGSGIGYGVAGIALSGTSLLLGIFFMLALSGAGEAMNQAVIEMEKNRDASDAILIEPQIDASDAALPAVAPQSITKAQYDRLKNGMSIGDTVATLGFHGEELSSSHMDGVPGVIESIDTVMYIWKNSDGSNMNAMFQNDSLMQKAQFGLK</sequence>
<keyword evidence="3" id="KW-1133">Transmembrane helix</keyword>
<name>F2ALB6_RHOBT</name>
<evidence type="ECO:0000313" key="4">
    <source>
        <dbReference type="EMBL" id="EGF29592.1"/>
    </source>
</evidence>
<dbReference type="Gene3D" id="3.30.1450.10">
    <property type="match status" value="1"/>
</dbReference>
<feature type="transmembrane region" description="Helical" evidence="3">
    <location>
        <begin position="196"/>
        <end position="220"/>
    </location>
</feature>
<accession>F2ALB6</accession>
<proteinExistence type="predicted"/>
<keyword evidence="3" id="KW-0812">Transmembrane</keyword>
<feature type="region of interest" description="Disordered" evidence="2">
    <location>
        <begin position="96"/>
        <end position="120"/>
    </location>
</feature>
<evidence type="ECO:0000256" key="1">
    <source>
        <dbReference type="ARBA" id="ARBA00022729"/>
    </source>
</evidence>
<evidence type="ECO:0000256" key="3">
    <source>
        <dbReference type="SAM" id="Phobius"/>
    </source>
</evidence>
<organism evidence="4 5">
    <name type="scientific">Rhodopirellula baltica WH47</name>
    <dbReference type="NCBI Taxonomy" id="991778"/>
    <lineage>
        <taxon>Bacteria</taxon>
        <taxon>Pseudomonadati</taxon>
        <taxon>Planctomycetota</taxon>
        <taxon>Planctomycetia</taxon>
        <taxon>Pirellulales</taxon>
        <taxon>Pirellulaceae</taxon>
        <taxon>Rhodopirellula</taxon>
    </lineage>
</organism>
<gene>
    <name evidence="4" type="ORF">RBWH47_04574</name>
</gene>
<dbReference type="RefSeq" id="WP_007324433.1">
    <property type="nucleotide sequence ID" value="NZ_AFAR01000018.1"/>
</dbReference>